<sequence length="132" mass="15021">WTCQTLRSSYPLCRDRKPYPVASALDKISDSTSIAETKASSGWIHLHLACYFGHKDVVEELLKEVDIFLLRYDTCATIINGTAQVPKSVYEDDETIAMHEAAEIREEKRKEEKLLEVDREGDIFSLSQLVSI</sequence>
<evidence type="ECO:0000313" key="2">
    <source>
        <dbReference type="Proteomes" id="UP000314982"/>
    </source>
</evidence>
<dbReference type="Pfam" id="PF00023">
    <property type="entry name" value="Ank"/>
    <property type="match status" value="1"/>
</dbReference>
<dbReference type="InterPro" id="IPR002110">
    <property type="entry name" value="Ankyrin_rpt"/>
</dbReference>
<dbReference type="SUPFAM" id="SSF48403">
    <property type="entry name" value="Ankyrin repeat"/>
    <property type="match status" value="1"/>
</dbReference>
<dbReference type="STRING" id="62062.ENSHHUP00000055207"/>
<name>A0A4W5NVV3_9TELE</name>
<dbReference type="Ensembl" id="ENSHHUT00000057126.1">
    <property type="protein sequence ID" value="ENSHHUP00000055207.1"/>
    <property type="gene ID" value="ENSHHUG00000033058.1"/>
</dbReference>
<proteinExistence type="predicted"/>
<dbReference type="Proteomes" id="UP000314982">
    <property type="component" value="Unassembled WGS sequence"/>
</dbReference>
<organism evidence="1 2">
    <name type="scientific">Hucho hucho</name>
    <name type="common">huchen</name>
    <dbReference type="NCBI Taxonomy" id="62062"/>
    <lineage>
        <taxon>Eukaryota</taxon>
        <taxon>Metazoa</taxon>
        <taxon>Chordata</taxon>
        <taxon>Craniata</taxon>
        <taxon>Vertebrata</taxon>
        <taxon>Euteleostomi</taxon>
        <taxon>Actinopterygii</taxon>
        <taxon>Neopterygii</taxon>
        <taxon>Teleostei</taxon>
        <taxon>Protacanthopterygii</taxon>
        <taxon>Salmoniformes</taxon>
        <taxon>Salmonidae</taxon>
        <taxon>Salmoninae</taxon>
        <taxon>Hucho</taxon>
    </lineage>
</organism>
<reference evidence="2" key="1">
    <citation type="submission" date="2018-06" db="EMBL/GenBank/DDBJ databases">
        <title>Genome assembly of Danube salmon.</title>
        <authorList>
            <person name="Macqueen D.J."/>
            <person name="Gundappa M.K."/>
        </authorList>
    </citation>
    <scope>NUCLEOTIDE SEQUENCE [LARGE SCALE GENOMIC DNA]</scope>
</reference>
<protein>
    <submittedName>
        <fullName evidence="1">Uncharacterized protein</fullName>
    </submittedName>
</protein>
<evidence type="ECO:0000313" key="1">
    <source>
        <dbReference type="Ensembl" id="ENSHHUP00000055207.1"/>
    </source>
</evidence>
<reference evidence="1" key="2">
    <citation type="submission" date="2025-08" db="UniProtKB">
        <authorList>
            <consortium name="Ensembl"/>
        </authorList>
    </citation>
    <scope>IDENTIFICATION</scope>
</reference>
<dbReference type="AlphaFoldDB" id="A0A4W5NVV3"/>
<reference evidence="1" key="3">
    <citation type="submission" date="2025-09" db="UniProtKB">
        <authorList>
            <consortium name="Ensembl"/>
        </authorList>
    </citation>
    <scope>IDENTIFICATION</scope>
</reference>
<keyword evidence="2" id="KW-1185">Reference proteome</keyword>
<accession>A0A4W5NVV3</accession>
<dbReference type="InterPro" id="IPR036770">
    <property type="entry name" value="Ankyrin_rpt-contain_sf"/>
</dbReference>
<dbReference type="Gene3D" id="1.25.40.20">
    <property type="entry name" value="Ankyrin repeat-containing domain"/>
    <property type="match status" value="1"/>
</dbReference>